<dbReference type="CDD" id="cd00093">
    <property type="entry name" value="HTH_XRE"/>
    <property type="match status" value="1"/>
</dbReference>
<reference evidence="4 5" key="1">
    <citation type="submission" date="2009-01" db="EMBL/GenBank/DDBJ databases">
        <title>Complete sequence of Clostridium cellulolyticum H10.</title>
        <authorList>
            <consortium name="US DOE Joint Genome Institute"/>
            <person name="Lucas S."/>
            <person name="Copeland A."/>
            <person name="Lapidus A."/>
            <person name="Glavina del Rio T."/>
            <person name="Dalin E."/>
            <person name="Tice H."/>
            <person name="Bruce D."/>
            <person name="Goodwin L."/>
            <person name="Pitluck S."/>
            <person name="Chertkov O."/>
            <person name="Saunders E."/>
            <person name="Brettin T."/>
            <person name="Detter J.C."/>
            <person name="Han C."/>
            <person name="Larimer F."/>
            <person name="Land M."/>
            <person name="Hauser L."/>
            <person name="Kyrpides N."/>
            <person name="Ivanova N."/>
            <person name="Zhou J."/>
            <person name="Richardson P."/>
        </authorList>
    </citation>
    <scope>NUCLEOTIDE SEQUENCE [LARGE SCALE GENOMIC DNA]</scope>
    <source>
        <strain evidence="5">ATCC 35319 / DSM 5812 / JCM 6584 / H10</strain>
    </source>
</reference>
<name>B8I149_RUMCH</name>
<dbReference type="GO" id="GO:0003677">
    <property type="term" value="F:DNA binding"/>
    <property type="evidence" value="ECO:0007669"/>
    <property type="project" value="UniProtKB-KW"/>
</dbReference>
<dbReference type="SUPFAM" id="SSF47413">
    <property type="entry name" value="lambda repressor-like DNA-binding domains"/>
    <property type="match status" value="1"/>
</dbReference>
<feature type="compositionally biased region" description="Basic and acidic residues" evidence="2">
    <location>
        <begin position="1"/>
        <end position="11"/>
    </location>
</feature>
<sequence>MKKLKQARESKNLTQSELASRTGISQQHISMIENGERIGSVETLRELAKALDTSVDQLLS</sequence>
<proteinExistence type="predicted"/>
<dbReference type="Gene3D" id="1.10.260.40">
    <property type="entry name" value="lambda repressor-like DNA-binding domains"/>
    <property type="match status" value="1"/>
</dbReference>
<protein>
    <submittedName>
        <fullName evidence="4">Transcriptional regulator, XRE family</fullName>
    </submittedName>
</protein>
<evidence type="ECO:0000259" key="3">
    <source>
        <dbReference type="PROSITE" id="PS50943"/>
    </source>
</evidence>
<dbReference type="PANTHER" id="PTHR46558:SF4">
    <property type="entry name" value="DNA-BIDING PHAGE PROTEIN"/>
    <property type="match status" value="1"/>
</dbReference>
<feature type="compositionally biased region" description="Polar residues" evidence="2">
    <location>
        <begin position="12"/>
        <end position="24"/>
    </location>
</feature>
<dbReference type="PANTHER" id="PTHR46558">
    <property type="entry name" value="TRACRIPTIONAL REGULATORY PROTEIN-RELATED-RELATED"/>
    <property type="match status" value="1"/>
</dbReference>
<dbReference type="PROSITE" id="PS50943">
    <property type="entry name" value="HTH_CROC1"/>
    <property type="match status" value="1"/>
</dbReference>
<dbReference type="KEGG" id="cce:Ccel_3316"/>
<gene>
    <name evidence="4" type="ordered locus">Ccel_3316</name>
</gene>
<dbReference type="InterPro" id="IPR010982">
    <property type="entry name" value="Lambda_DNA-bd_dom_sf"/>
</dbReference>
<evidence type="ECO:0000256" key="1">
    <source>
        <dbReference type="ARBA" id="ARBA00023125"/>
    </source>
</evidence>
<organism evidence="4 5">
    <name type="scientific">Ruminiclostridium cellulolyticum (strain ATCC 35319 / DSM 5812 / JCM 6584 / H10)</name>
    <name type="common">Clostridium cellulolyticum</name>
    <dbReference type="NCBI Taxonomy" id="394503"/>
    <lineage>
        <taxon>Bacteria</taxon>
        <taxon>Bacillati</taxon>
        <taxon>Bacillota</taxon>
        <taxon>Clostridia</taxon>
        <taxon>Eubacteriales</taxon>
        <taxon>Oscillospiraceae</taxon>
        <taxon>Ruminiclostridium</taxon>
    </lineage>
</organism>
<dbReference type="Pfam" id="PF01381">
    <property type="entry name" value="HTH_3"/>
    <property type="match status" value="1"/>
</dbReference>
<dbReference type="RefSeq" id="WP_015926657.1">
    <property type="nucleotide sequence ID" value="NC_011898.1"/>
</dbReference>
<accession>B8I149</accession>
<dbReference type="SMART" id="SM00530">
    <property type="entry name" value="HTH_XRE"/>
    <property type="match status" value="1"/>
</dbReference>
<keyword evidence="5" id="KW-1185">Reference proteome</keyword>
<evidence type="ECO:0000313" key="4">
    <source>
        <dbReference type="EMBL" id="ACL77605.1"/>
    </source>
</evidence>
<dbReference type="AlphaFoldDB" id="B8I149"/>
<dbReference type="OrthoDB" id="9814553at2"/>
<evidence type="ECO:0000313" key="5">
    <source>
        <dbReference type="Proteomes" id="UP000001349"/>
    </source>
</evidence>
<evidence type="ECO:0000256" key="2">
    <source>
        <dbReference type="SAM" id="MobiDB-lite"/>
    </source>
</evidence>
<dbReference type="STRING" id="394503.Ccel_3316"/>
<dbReference type="HOGENOM" id="CLU_066192_29_2_9"/>
<dbReference type="EMBL" id="CP001348">
    <property type="protein sequence ID" value="ACL77605.1"/>
    <property type="molecule type" value="Genomic_DNA"/>
</dbReference>
<feature type="region of interest" description="Disordered" evidence="2">
    <location>
        <begin position="1"/>
        <end position="24"/>
    </location>
</feature>
<dbReference type="InterPro" id="IPR001387">
    <property type="entry name" value="Cro/C1-type_HTH"/>
</dbReference>
<keyword evidence="1" id="KW-0238">DNA-binding</keyword>
<dbReference type="Proteomes" id="UP000001349">
    <property type="component" value="Chromosome"/>
</dbReference>
<feature type="domain" description="HTH cro/C1-type" evidence="3">
    <location>
        <begin position="4"/>
        <end position="58"/>
    </location>
</feature>